<evidence type="ECO:0000259" key="1">
    <source>
        <dbReference type="Pfam" id="PF09359"/>
    </source>
</evidence>
<reference evidence="3" key="1">
    <citation type="journal article" date="2019" name="Int. J. Syst. Evol. Microbiol.">
        <title>The Global Catalogue of Microorganisms (GCM) 10K type strain sequencing project: providing services to taxonomists for standard genome sequencing and annotation.</title>
        <authorList>
            <consortium name="The Broad Institute Genomics Platform"/>
            <consortium name="The Broad Institute Genome Sequencing Center for Infectious Disease"/>
            <person name="Wu L."/>
            <person name="Ma J."/>
        </authorList>
    </citation>
    <scope>NUCLEOTIDE SEQUENCE [LARGE SCALE GENOMIC DNA]</scope>
    <source>
        <strain evidence="3">CGMCC 4.1467</strain>
    </source>
</reference>
<dbReference type="InterPro" id="IPR042267">
    <property type="entry name" value="VTC_sf"/>
</dbReference>
<name>A0ABW2L6A5_9BACT</name>
<gene>
    <name evidence="2" type="ORF">ACFQY0_05570</name>
</gene>
<dbReference type="Gene3D" id="3.20.100.30">
    <property type="entry name" value="VTC, catalytic tunnel domain"/>
    <property type="match status" value="1"/>
</dbReference>
<dbReference type="InterPro" id="IPR018966">
    <property type="entry name" value="VTC_domain"/>
</dbReference>
<dbReference type="Pfam" id="PF09359">
    <property type="entry name" value="VTC"/>
    <property type="match status" value="1"/>
</dbReference>
<comment type="caution">
    <text evidence="2">The sequence shown here is derived from an EMBL/GenBank/DDBJ whole genome shotgun (WGS) entry which is preliminary data.</text>
</comment>
<dbReference type="EMBL" id="JBHTBS010000002">
    <property type="protein sequence ID" value="MFC7336636.1"/>
    <property type="molecule type" value="Genomic_DNA"/>
</dbReference>
<protein>
    <submittedName>
        <fullName evidence="2">Polyphosphate polymerase domain-containing protein</fullName>
    </submittedName>
</protein>
<keyword evidence="3" id="KW-1185">Reference proteome</keyword>
<evidence type="ECO:0000313" key="3">
    <source>
        <dbReference type="Proteomes" id="UP001596472"/>
    </source>
</evidence>
<evidence type="ECO:0000313" key="2">
    <source>
        <dbReference type="EMBL" id="MFC7336636.1"/>
    </source>
</evidence>
<dbReference type="RefSeq" id="WP_379710100.1">
    <property type="nucleotide sequence ID" value="NZ_JBHTBS010000002.1"/>
</dbReference>
<dbReference type="Proteomes" id="UP001596472">
    <property type="component" value="Unassembled WGS sequence"/>
</dbReference>
<dbReference type="CDD" id="cd07750">
    <property type="entry name" value="PolyPPase_VTC_like"/>
    <property type="match status" value="1"/>
</dbReference>
<sequence length="260" mass="29605">MDIRQARRELKFHLKAEQGEAVLAAIKAMLPGDANGAVGGAYPIISEYYDTDDRDAYWERNRRQPNRRKLRVRIYGTSNGVIPPSAFLEVKHKCDGVGVKRRIRVPLEVVSTPGFDVAELMRGMRREFTRRDEILLAEEVLRLVEVKGVKPAMQMRYDRLAFEGPDNVRVTFDTAIKCRTVRQALLPDDPDFPHVVMPPGERVLELKLFGSAPYWLRELGAKHGLLKTPFSKYCSALEFFDPIIMPIVGRMTRRLAAPAI</sequence>
<accession>A0ABW2L6A5</accession>
<proteinExistence type="predicted"/>
<feature type="domain" description="VTC" evidence="1">
    <location>
        <begin position="7"/>
        <end position="238"/>
    </location>
</feature>
<organism evidence="2 3">
    <name type="scientific">Haloferula chungangensis</name>
    <dbReference type="NCBI Taxonomy" id="1048331"/>
    <lineage>
        <taxon>Bacteria</taxon>
        <taxon>Pseudomonadati</taxon>
        <taxon>Verrucomicrobiota</taxon>
        <taxon>Verrucomicrobiia</taxon>
        <taxon>Verrucomicrobiales</taxon>
        <taxon>Verrucomicrobiaceae</taxon>
        <taxon>Haloferula</taxon>
    </lineage>
</organism>